<name>A0A2K1Q322_9GAMM</name>
<accession>A0A2K1Q322</accession>
<dbReference type="Pfam" id="PF13557">
    <property type="entry name" value="Phenol_MetA_deg"/>
    <property type="match status" value="1"/>
</dbReference>
<keyword evidence="1" id="KW-0732">Signal</keyword>
<organism evidence="2 3">
    <name type="scientific">Solilutibacter silvestris</name>
    <dbReference type="NCBI Taxonomy" id="1645665"/>
    <lineage>
        <taxon>Bacteria</taxon>
        <taxon>Pseudomonadati</taxon>
        <taxon>Pseudomonadota</taxon>
        <taxon>Gammaproteobacteria</taxon>
        <taxon>Lysobacterales</taxon>
        <taxon>Lysobacteraceae</taxon>
        <taxon>Solilutibacter</taxon>
    </lineage>
</organism>
<proteinExistence type="predicted"/>
<protein>
    <submittedName>
        <fullName evidence="2">Putative MetA-pathway of phenol degradation protein</fullName>
    </submittedName>
</protein>
<dbReference type="InterPro" id="IPR025737">
    <property type="entry name" value="FApF"/>
</dbReference>
<dbReference type="Proteomes" id="UP000236220">
    <property type="component" value="Unassembled WGS sequence"/>
</dbReference>
<comment type="caution">
    <text evidence="2">The sequence shown here is derived from an EMBL/GenBank/DDBJ whole genome shotgun (WGS) entry which is preliminary data.</text>
</comment>
<dbReference type="AlphaFoldDB" id="A0A2K1Q322"/>
<sequence length="320" mass="35042">MPRFIDRFDRRRVFRLSLLAASLCGSAITGHAFAAETSSPPQQSLDDAWWTGSVIANSPAPLPKGHGYVESYFYDAKSPGVDAWGSQTYMLYGLSDRVTVGVRPLFGYTRIDGGGGSTHIGGGDIALHAQYALTTYSREKNRPALAVAIEESLPTGRYDRLDRASNGFGSGARTTTLGIYAQHYFWMPNGRILRGRVNISGSHSDRAHVRDLSVYGTSVGFAGDARPGNSVAFDNAWEYSITRNWVLATDFYYRHDAATILRDASGVRSRSHASDTFAVVPAIEYNWTPRVGVIFGTRYIPARGHNTRSLTPVVALSVFM</sequence>
<keyword evidence="3" id="KW-1185">Reference proteome</keyword>
<evidence type="ECO:0000256" key="1">
    <source>
        <dbReference type="SAM" id="SignalP"/>
    </source>
</evidence>
<feature type="signal peptide" evidence="1">
    <location>
        <begin position="1"/>
        <end position="34"/>
    </location>
</feature>
<evidence type="ECO:0000313" key="3">
    <source>
        <dbReference type="Proteomes" id="UP000236220"/>
    </source>
</evidence>
<gene>
    <name evidence="2" type="ORF">Lysil_1069</name>
</gene>
<evidence type="ECO:0000313" key="2">
    <source>
        <dbReference type="EMBL" id="PNS09440.1"/>
    </source>
</evidence>
<feature type="chain" id="PRO_5014421035" evidence="1">
    <location>
        <begin position="35"/>
        <end position="320"/>
    </location>
</feature>
<dbReference type="RefSeq" id="WP_240600159.1">
    <property type="nucleotide sequence ID" value="NZ_NPZB01000001.1"/>
</dbReference>
<reference evidence="2 3" key="1">
    <citation type="submission" date="2017-08" db="EMBL/GenBank/DDBJ databases">
        <title>Lysobacter sylvestris genome.</title>
        <authorList>
            <person name="Zhang D.-C."/>
            <person name="Albuquerque L."/>
            <person name="Franca L."/>
            <person name="Froufe H.J.C."/>
            <person name="Barroso C."/>
            <person name="Egas C."/>
            <person name="Da Costa M."/>
            <person name="Margesin R."/>
        </authorList>
    </citation>
    <scope>NUCLEOTIDE SEQUENCE [LARGE SCALE GENOMIC DNA]</scope>
    <source>
        <strain evidence="2 3">AM20-91</strain>
    </source>
</reference>
<dbReference type="EMBL" id="NPZB01000001">
    <property type="protein sequence ID" value="PNS09440.1"/>
    <property type="molecule type" value="Genomic_DNA"/>
</dbReference>